<dbReference type="PANTHER" id="PTHR36115">
    <property type="entry name" value="PROLINE-RICH ANTIGEN HOMOLOG-RELATED"/>
    <property type="match status" value="1"/>
</dbReference>
<feature type="domain" description="RDD" evidence="7">
    <location>
        <begin position="9"/>
        <end position="144"/>
    </location>
</feature>
<comment type="caution">
    <text evidence="8">The sequence shown here is derived from an EMBL/GenBank/DDBJ whole genome shotgun (WGS) entry which is preliminary data.</text>
</comment>
<keyword evidence="2" id="KW-1003">Cell membrane</keyword>
<feature type="transmembrane region" description="Helical" evidence="6">
    <location>
        <begin position="110"/>
        <end position="132"/>
    </location>
</feature>
<dbReference type="eggNOG" id="COG1714">
    <property type="taxonomic scope" value="Bacteria"/>
</dbReference>
<evidence type="ECO:0000256" key="1">
    <source>
        <dbReference type="ARBA" id="ARBA00004651"/>
    </source>
</evidence>
<keyword evidence="3 6" id="KW-0812">Transmembrane</keyword>
<comment type="subcellular location">
    <subcellularLocation>
        <location evidence="1">Cell membrane</location>
        <topology evidence="1">Multi-pass membrane protein</topology>
    </subcellularLocation>
</comment>
<evidence type="ECO:0000256" key="2">
    <source>
        <dbReference type="ARBA" id="ARBA00022475"/>
    </source>
</evidence>
<dbReference type="Proteomes" id="UP000027997">
    <property type="component" value="Unassembled WGS sequence"/>
</dbReference>
<evidence type="ECO:0000256" key="5">
    <source>
        <dbReference type="ARBA" id="ARBA00023136"/>
    </source>
</evidence>
<gene>
    <name evidence="8" type="ORF">GV64_16630</name>
</gene>
<accession>A0A081KDA9</accession>
<evidence type="ECO:0000259" key="7">
    <source>
        <dbReference type="Pfam" id="PF06271"/>
    </source>
</evidence>
<organism evidence="8 9">
    <name type="scientific">Endozoicomonas elysicola</name>
    <dbReference type="NCBI Taxonomy" id="305900"/>
    <lineage>
        <taxon>Bacteria</taxon>
        <taxon>Pseudomonadati</taxon>
        <taxon>Pseudomonadota</taxon>
        <taxon>Gammaproteobacteria</taxon>
        <taxon>Oceanospirillales</taxon>
        <taxon>Endozoicomonadaceae</taxon>
        <taxon>Endozoicomonas</taxon>
    </lineage>
</organism>
<evidence type="ECO:0000313" key="9">
    <source>
        <dbReference type="Proteomes" id="UP000027997"/>
    </source>
</evidence>
<dbReference type="GO" id="GO:0005886">
    <property type="term" value="C:plasma membrane"/>
    <property type="evidence" value="ECO:0007669"/>
    <property type="project" value="UniProtKB-SubCell"/>
</dbReference>
<dbReference type="AlphaFoldDB" id="A0A081KDA9"/>
<evidence type="ECO:0000256" key="3">
    <source>
        <dbReference type="ARBA" id="ARBA00022692"/>
    </source>
</evidence>
<evidence type="ECO:0000256" key="4">
    <source>
        <dbReference type="ARBA" id="ARBA00022989"/>
    </source>
</evidence>
<dbReference type="STRING" id="305900.GV64_16630"/>
<dbReference type="Pfam" id="PF06271">
    <property type="entry name" value="RDD"/>
    <property type="match status" value="1"/>
</dbReference>
<keyword evidence="9" id="KW-1185">Reference proteome</keyword>
<dbReference type="InterPro" id="IPR051791">
    <property type="entry name" value="Pra-immunoreactive"/>
</dbReference>
<keyword evidence="4 6" id="KW-1133">Transmembrane helix</keyword>
<feature type="transmembrane region" description="Helical" evidence="6">
    <location>
        <begin position="59"/>
        <end position="80"/>
    </location>
</feature>
<sequence length="158" mass="17947">MEASNLNPAPIWRRAAAMLYDSLLILALLFMAGFLNLFIQLQIFGDEQLKAMTEQGYNLGGPFFYTALLVIMYGFFGFFWTRSGQTLGMQAWRIKIVDRENHLITPWQSIIRFLVAIPSLSLAGAGLLWALVDQKKRSWQDLASSSRVILLEKTAKKN</sequence>
<evidence type="ECO:0000256" key="6">
    <source>
        <dbReference type="SAM" id="Phobius"/>
    </source>
</evidence>
<name>A0A081KDA9_9GAMM</name>
<proteinExistence type="predicted"/>
<keyword evidence="5 6" id="KW-0472">Membrane</keyword>
<dbReference type="InterPro" id="IPR010432">
    <property type="entry name" value="RDD"/>
</dbReference>
<protein>
    <recommendedName>
        <fullName evidence="7">RDD domain-containing protein</fullName>
    </recommendedName>
</protein>
<dbReference type="RefSeq" id="WP_020583980.1">
    <property type="nucleotide sequence ID" value="NZ_JOJP01000001.1"/>
</dbReference>
<dbReference type="PANTHER" id="PTHR36115:SF10">
    <property type="entry name" value="RDD DOMAIN-CONTAINING PROTEIN"/>
    <property type="match status" value="1"/>
</dbReference>
<dbReference type="EMBL" id="JOJP01000001">
    <property type="protein sequence ID" value="KEI72135.1"/>
    <property type="molecule type" value="Genomic_DNA"/>
</dbReference>
<evidence type="ECO:0000313" key="8">
    <source>
        <dbReference type="EMBL" id="KEI72135.1"/>
    </source>
</evidence>
<reference evidence="8 9" key="1">
    <citation type="submission" date="2014-06" db="EMBL/GenBank/DDBJ databases">
        <title>Whole Genome Sequences of Three Symbiotic Endozoicomonas Bacteria.</title>
        <authorList>
            <person name="Neave M.J."/>
            <person name="Apprill A."/>
            <person name="Voolstra C.R."/>
        </authorList>
    </citation>
    <scope>NUCLEOTIDE SEQUENCE [LARGE SCALE GENOMIC DNA]</scope>
    <source>
        <strain evidence="8 9">DSM 22380</strain>
    </source>
</reference>
<feature type="transmembrane region" description="Helical" evidence="6">
    <location>
        <begin position="20"/>
        <end position="39"/>
    </location>
</feature>